<dbReference type="InterPro" id="IPR051678">
    <property type="entry name" value="AGP_Transferase"/>
</dbReference>
<gene>
    <name evidence="2" type="ORF">GFSPODELE1_LOCUS1318</name>
</gene>
<name>A0ABP1CPQ4_9APHY</name>
<dbReference type="InterPro" id="IPR011009">
    <property type="entry name" value="Kinase-like_dom_sf"/>
</dbReference>
<dbReference type="InterPro" id="IPR002575">
    <property type="entry name" value="Aminoglycoside_PTrfase"/>
</dbReference>
<dbReference type="Pfam" id="PF01636">
    <property type="entry name" value="APH"/>
    <property type="match status" value="1"/>
</dbReference>
<reference evidence="3" key="1">
    <citation type="submission" date="2024-04" db="EMBL/GenBank/DDBJ databases">
        <authorList>
            <person name="Shaw F."/>
            <person name="Minotto A."/>
        </authorList>
    </citation>
    <scope>NUCLEOTIDE SEQUENCE [LARGE SCALE GENOMIC DNA]</scope>
</reference>
<keyword evidence="3" id="KW-1185">Reference proteome</keyword>
<evidence type="ECO:0000259" key="1">
    <source>
        <dbReference type="Pfam" id="PF01636"/>
    </source>
</evidence>
<protein>
    <recommendedName>
        <fullName evidence="1">Aminoglycoside phosphotransferase domain-containing protein</fullName>
    </recommendedName>
</protein>
<organism evidence="2 3">
    <name type="scientific">Somion occarium</name>
    <dbReference type="NCBI Taxonomy" id="3059160"/>
    <lineage>
        <taxon>Eukaryota</taxon>
        <taxon>Fungi</taxon>
        <taxon>Dikarya</taxon>
        <taxon>Basidiomycota</taxon>
        <taxon>Agaricomycotina</taxon>
        <taxon>Agaricomycetes</taxon>
        <taxon>Polyporales</taxon>
        <taxon>Cerrenaceae</taxon>
        <taxon>Somion</taxon>
    </lineage>
</organism>
<dbReference type="SUPFAM" id="SSF56112">
    <property type="entry name" value="Protein kinase-like (PK-like)"/>
    <property type="match status" value="1"/>
</dbReference>
<proteinExistence type="predicted"/>
<dbReference type="Proteomes" id="UP001497453">
    <property type="component" value="Chromosome 1"/>
</dbReference>
<sequence length="287" mass="32533">MLYFHAYCIHKLFDDIWARLLDLATSLQQLLILSLSRPLVNTHNIRAFRFGIPWIVKVTQRTVSTEAHALRYLHAMGLGLPVPQLIFCCIHRGITYTVMTLIPGTSLMDAILGGDMTPDAVESVAQEVAVVLSKLQTLRQSPTDAGKVMMSASGHHLPDPVVFFEKRSGPYRCALDLWAHCGDYFDLTEMKGDVEPATLDIMAAEPIQYVHADLRIYNIIVHDGHLSGIIDWEDSGWFPSSWQVHTLRWPRFGCYGPWLQYWLRYHFSEEAEAAYAASKTFLIKSPV</sequence>
<evidence type="ECO:0000313" key="2">
    <source>
        <dbReference type="EMBL" id="CAL1696739.1"/>
    </source>
</evidence>
<accession>A0ABP1CPQ4</accession>
<dbReference type="Gene3D" id="3.90.1200.10">
    <property type="match status" value="1"/>
</dbReference>
<evidence type="ECO:0000313" key="3">
    <source>
        <dbReference type="Proteomes" id="UP001497453"/>
    </source>
</evidence>
<feature type="domain" description="Aminoglycoside phosphotransferase" evidence="1">
    <location>
        <begin position="54"/>
        <end position="237"/>
    </location>
</feature>
<dbReference type="EMBL" id="OZ037944">
    <property type="protein sequence ID" value="CAL1696739.1"/>
    <property type="molecule type" value="Genomic_DNA"/>
</dbReference>
<dbReference type="PANTHER" id="PTHR21310">
    <property type="entry name" value="AMINOGLYCOSIDE PHOSPHOTRANSFERASE-RELATED-RELATED"/>
    <property type="match status" value="1"/>
</dbReference>